<dbReference type="EMBL" id="JARK01001386">
    <property type="protein sequence ID" value="EYC11654.1"/>
    <property type="molecule type" value="Genomic_DNA"/>
</dbReference>
<keyword evidence="1" id="KW-0732">Signal</keyword>
<evidence type="ECO:0000313" key="3">
    <source>
        <dbReference type="Proteomes" id="UP000024635"/>
    </source>
</evidence>
<protein>
    <recommendedName>
        <fullName evidence="4">Apple domain-containing protein</fullName>
    </recommendedName>
</protein>
<keyword evidence="3" id="KW-1185">Reference proteome</keyword>
<sequence length="78" mass="8743">MDIYAAVLLLACVTAVQAQCTLQPVGGQTLLTGGLLGAYITRDPYECARICYARWNCALFEINMWRVCFTKFIFKSNL</sequence>
<feature type="signal peptide" evidence="1">
    <location>
        <begin position="1"/>
        <end position="18"/>
    </location>
</feature>
<gene>
    <name evidence="2" type="primary">Acey_s0050.g2026</name>
    <name evidence="2" type="ORF">Y032_0050g2026</name>
</gene>
<feature type="chain" id="PRO_5001492065" description="Apple domain-containing protein" evidence="1">
    <location>
        <begin position="19"/>
        <end position="78"/>
    </location>
</feature>
<reference evidence="3" key="1">
    <citation type="journal article" date="2015" name="Nat. Genet.">
        <title>The genome and transcriptome of the zoonotic hookworm Ancylostoma ceylanicum identify infection-specific gene families.</title>
        <authorList>
            <person name="Schwarz E.M."/>
            <person name="Hu Y."/>
            <person name="Antoshechkin I."/>
            <person name="Miller M.M."/>
            <person name="Sternberg P.W."/>
            <person name="Aroian R.V."/>
        </authorList>
    </citation>
    <scope>NUCLEOTIDE SEQUENCE</scope>
    <source>
        <strain evidence="3">HY135</strain>
    </source>
</reference>
<dbReference type="OrthoDB" id="10549305at2759"/>
<name>A0A016U8M7_9BILA</name>
<evidence type="ECO:0000313" key="2">
    <source>
        <dbReference type="EMBL" id="EYC11654.1"/>
    </source>
</evidence>
<dbReference type="Proteomes" id="UP000024635">
    <property type="component" value="Unassembled WGS sequence"/>
</dbReference>
<comment type="caution">
    <text evidence="2">The sequence shown here is derived from an EMBL/GenBank/DDBJ whole genome shotgun (WGS) entry which is preliminary data.</text>
</comment>
<evidence type="ECO:0008006" key="4">
    <source>
        <dbReference type="Google" id="ProtNLM"/>
    </source>
</evidence>
<evidence type="ECO:0000256" key="1">
    <source>
        <dbReference type="SAM" id="SignalP"/>
    </source>
</evidence>
<accession>A0A016U8M7</accession>
<organism evidence="2 3">
    <name type="scientific">Ancylostoma ceylanicum</name>
    <dbReference type="NCBI Taxonomy" id="53326"/>
    <lineage>
        <taxon>Eukaryota</taxon>
        <taxon>Metazoa</taxon>
        <taxon>Ecdysozoa</taxon>
        <taxon>Nematoda</taxon>
        <taxon>Chromadorea</taxon>
        <taxon>Rhabditida</taxon>
        <taxon>Rhabditina</taxon>
        <taxon>Rhabditomorpha</taxon>
        <taxon>Strongyloidea</taxon>
        <taxon>Ancylostomatidae</taxon>
        <taxon>Ancylostomatinae</taxon>
        <taxon>Ancylostoma</taxon>
    </lineage>
</organism>
<dbReference type="AlphaFoldDB" id="A0A016U8M7"/>
<proteinExistence type="predicted"/>